<protein>
    <submittedName>
        <fullName evidence="4">ADP-ribosylglycohydrolase</fullName>
    </submittedName>
</protein>
<dbReference type="GO" id="GO:0046872">
    <property type="term" value="F:metal ion binding"/>
    <property type="evidence" value="ECO:0007669"/>
    <property type="project" value="UniProtKB-KW"/>
</dbReference>
<dbReference type="Proteomes" id="UP000010301">
    <property type="component" value="Unassembled WGS sequence"/>
</dbReference>
<keyword evidence="3" id="KW-0460">Magnesium</keyword>
<dbReference type="InterPro" id="IPR005502">
    <property type="entry name" value="Ribosyl_crysJ1"/>
</dbReference>
<evidence type="ECO:0000256" key="2">
    <source>
        <dbReference type="ARBA" id="ARBA00022801"/>
    </source>
</evidence>
<dbReference type="STRING" id="525245.HMPREF0044_1415"/>
<dbReference type="eggNOG" id="COG1397">
    <property type="taxonomic scope" value="Bacteria"/>
</dbReference>
<feature type="binding site" evidence="3">
    <location>
        <position position="32"/>
    </location>
    <ligand>
        <name>Mg(2+)</name>
        <dbReference type="ChEBI" id="CHEBI:18420"/>
        <label>1</label>
    </ligand>
</feature>
<gene>
    <name evidence="4" type="ORF">HMPREF0044_1415</name>
</gene>
<feature type="binding site" evidence="3">
    <location>
        <position position="235"/>
    </location>
    <ligand>
        <name>Mg(2+)</name>
        <dbReference type="ChEBI" id="CHEBI:18420"/>
        <label>1</label>
    </ligand>
</feature>
<dbReference type="PANTHER" id="PTHR16222">
    <property type="entry name" value="ADP-RIBOSYLGLYCOHYDROLASE"/>
    <property type="match status" value="1"/>
</dbReference>
<reference evidence="4 5" key="1">
    <citation type="submission" date="2009-01" db="EMBL/GenBank/DDBJ databases">
        <authorList>
            <person name="Qin X."/>
            <person name="Bachman B."/>
            <person name="Battles P."/>
            <person name="Bell A."/>
            <person name="Bess C."/>
            <person name="Bickham C."/>
            <person name="Chaboub L."/>
            <person name="Chen D."/>
            <person name="Coyle M."/>
            <person name="Deiros D.R."/>
            <person name="Dinh H."/>
            <person name="Forbes L."/>
            <person name="Fowler G."/>
            <person name="Francisco L."/>
            <person name="Fu Q."/>
            <person name="Gubbala S."/>
            <person name="Hale W."/>
            <person name="Han Y."/>
            <person name="Hemphill L."/>
            <person name="Highlander S.K."/>
            <person name="Hirani K."/>
            <person name="Hogues M."/>
            <person name="Jackson L."/>
            <person name="Jakkamsetti A."/>
            <person name="Javaid M."/>
            <person name="Jiang H."/>
            <person name="Korchina V."/>
            <person name="Kovar C."/>
            <person name="Lara F."/>
            <person name="Lee S."/>
            <person name="Mata R."/>
            <person name="Mathew T."/>
            <person name="Moen C."/>
            <person name="Morales K."/>
            <person name="Munidasa M."/>
            <person name="Nazareth L."/>
            <person name="Ngo R."/>
            <person name="Nguyen L."/>
            <person name="Okwuonu G."/>
            <person name="Ongeri F."/>
            <person name="Patil S."/>
            <person name="Petrosino J."/>
            <person name="Pham C."/>
            <person name="Pham P."/>
            <person name="Pu L.-L."/>
            <person name="Puazo M."/>
            <person name="Raj R."/>
            <person name="Reid J."/>
            <person name="Rouhana J."/>
            <person name="Saada N."/>
            <person name="Shang Y."/>
            <person name="Simmons D."/>
            <person name="Thornton R."/>
            <person name="Warren J."/>
            <person name="Weissenberger G."/>
            <person name="Zhang J."/>
            <person name="Zhang L."/>
            <person name="Zhou C."/>
            <person name="Zhu D."/>
            <person name="Muzny D."/>
            <person name="Worley K."/>
            <person name="Gibbs R."/>
        </authorList>
    </citation>
    <scope>NUCLEOTIDE SEQUENCE [LARGE SCALE GENOMIC DNA]</scope>
    <source>
        <strain evidence="4 5">DSM 15436</strain>
    </source>
</reference>
<dbReference type="AlphaFoldDB" id="C0W1X5"/>
<dbReference type="HOGENOM" id="CLU_024566_8_2_11"/>
<evidence type="ECO:0000313" key="4">
    <source>
        <dbReference type="EMBL" id="EEH63491.1"/>
    </source>
</evidence>
<dbReference type="PANTHER" id="PTHR16222:SF24">
    <property type="entry name" value="ADP-RIBOSYLHYDROLASE ARH3"/>
    <property type="match status" value="1"/>
</dbReference>
<feature type="binding site" evidence="3">
    <location>
        <position position="31"/>
    </location>
    <ligand>
        <name>Mg(2+)</name>
        <dbReference type="ChEBI" id="CHEBI:18420"/>
        <label>1</label>
    </ligand>
</feature>
<dbReference type="InterPro" id="IPR036705">
    <property type="entry name" value="Ribosyl_crysJ1_sf"/>
</dbReference>
<comment type="cofactor">
    <cofactor evidence="3">
        <name>Mg(2+)</name>
        <dbReference type="ChEBI" id="CHEBI:18420"/>
    </cofactor>
    <text evidence="3">Binds 2 magnesium ions per subunit.</text>
</comment>
<organism evidence="4 5">
    <name type="scientific">Gleimia coleocanis DSM 15436</name>
    <dbReference type="NCBI Taxonomy" id="525245"/>
    <lineage>
        <taxon>Bacteria</taxon>
        <taxon>Bacillati</taxon>
        <taxon>Actinomycetota</taxon>
        <taxon>Actinomycetes</taxon>
        <taxon>Actinomycetales</taxon>
        <taxon>Actinomycetaceae</taxon>
        <taxon>Gleimia</taxon>
    </lineage>
</organism>
<evidence type="ECO:0000256" key="1">
    <source>
        <dbReference type="ARBA" id="ARBA00010702"/>
    </source>
</evidence>
<accession>C0W1X5</accession>
<sequence>MPVEFKPKDSFPPVTGFLPGGKFQLPAGHWTDDTALALCISYSLIKLRTLNLTDILRRFQSWYETGENSSTGKAVGVGQQTLQALSYFSVTGNPPQLSVKPALGNGSLMRLAPVVLAYASKPDLLEEACAQSSLCTHPDEACLEGCVLFGKLIHLALLGYSKADIFTWLFKHINDLQFSDLTQCLRKLEKPLPRSVINARGYFPQSLQAALWAFQTTDSFAEGALLAVNLGEDADTVGAIYGQLAGAYYSIREIPSEWIENLAKSAEIRTVANQLYEVATEKISE</sequence>
<name>C0W1X5_9ACTO</name>
<keyword evidence="5" id="KW-1185">Reference proteome</keyword>
<dbReference type="Gene3D" id="1.10.4080.10">
    <property type="entry name" value="ADP-ribosylation/Crystallin J1"/>
    <property type="match status" value="1"/>
</dbReference>
<keyword evidence="2 4" id="KW-0378">Hydrolase</keyword>
<dbReference type="InterPro" id="IPR050792">
    <property type="entry name" value="ADP-ribosylglycohydrolase"/>
</dbReference>
<dbReference type="GO" id="GO:0016787">
    <property type="term" value="F:hydrolase activity"/>
    <property type="evidence" value="ECO:0007669"/>
    <property type="project" value="UniProtKB-KW"/>
</dbReference>
<keyword evidence="3" id="KW-0479">Metal-binding</keyword>
<feature type="binding site" evidence="3">
    <location>
        <position position="233"/>
    </location>
    <ligand>
        <name>Mg(2+)</name>
        <dbReference type="ChEBI" id="CHEBI:18420"/>
        <label>1</label>
    </ligand>
</feature>
<comment type="caution">
    <text evidence="4">The sequence shown here is derived from an EMBL/GenBank/DDBJ whole genome shotgun (WGS) entry which is preliminary data.</text>
</comment>
<evidence type="ECO:0000256" key="3">
    <source>
        <dbReference type="PIRSR" id="PIRSR605502-1"/>
    </source>
</evidence>
<feature type="binding site" evidence="3">
    <location>
        <position position="236"/>
    </location>
    <ligand>
        <name>Mg(2+)</name>
        <dbReference type="ChEBI" id="CHEBI:18420"/>
        <label>1</label>
    </ligand>
</feature>
<evidence type="ECO:0000313" key="5">
    <source>
        <dbReference type="Proteomes" id="UP000010301"/>
    </source>
</evidence>
<comment type="similarity">
    <text evidence="1">Belongs to the ADP-ribosylglycohydrolase family.</text>
</comment>
<dbReference type="EMBL" id="ACFG01000034">
    <property type="protein sequence ID" value="EEH63491.1"/>
    <property type="molecule type" value="Genomic_DNA"/>
</dbReference>
<dbReference type="SUPFAM" id="SSF101478">
    <property type="entry name" value="ADP-ribosylglycohydrolase"/>
    <property type="match status" value="1"/>
</dbReference>
<proteinExistence type="inferred from homology"/>
<feature type="binding site" evidence="3">
    <location>
        <position position="33"/>
    </location>
    <ligand>
        <name>Mg(2+)</name>
        <dbReference type="ChEBI" id="CHEBI:18420"/>
        <label>1</label>
    </ligand>
</feature>
<dbReference type="Pfam" id="PF03747">
    <property type="entry name" value="ADP_ribosyl_GH"/>
    <property type="match status" value="1"/>
</dbReference>